<accession>A0ABM7Y9Y0</accession>
<sequence length="268" mass="29201">MAAPAILSLSIVVSLSSRDARHRCACPCQRRASAAVAWVWSHPLAIPARPHDPPAPARERTFPMKLYYAPGACSVGIHVLIEEIGAPYEAVLVNLREGAQFKPEFTGVNPKSKVPTLERADGSVLTEYPAIAFWLAARFPTAGLMPMGLEAQARALECTDYIVATMHMQGFSRMFRPANFAPSEADHEAVKARGAEIFSKGLALMDKALEGQDWLVGTYSFADSALFYVSFWWNARLGKDLPPNVAGHYARMKARGAVQRVMAAEGLA</sequence>
<dbReference type="SFLD" id="SFLDG01150">
    <property type="entry name" value="Main.1:_Beta-like"/>
    <property type="match status" value="1"/>
</dbReference>
<dbReference type="InterPro" id="IPR004045">
    <property type="entry name" value="Glutathione_S-Trfase_N"/>
</dbReference>
<dbReference type="SUPFAM" id="SSF52833">
    <property type="entry name" value="Thioredoxin-like"/>
    <property type="match status" value="1"/>
</dbReference>
<proteinExistence type="predicted"/>
<dbReference type="InterPro" id="IPR036282">
    <property type="entry name" value="Glutathione-S-Trfase_C_sf"/>
</dbReference>
<dbReference type="SFLD" id="SFLDS00019">
    <property type="entry name" value="Glutathione_Transferase_(cytos"/>
    <property type="match status" value="1"/>
</dbReference>
<gene>
    <name evidence="3" type="primary">gsT</name>
    <name evidence="3" type="ORF">Rmf_48190</name>
</gene>
<dbReference type="InterPro" id="IPR010987">
    <property type="entry name" value="Glutathione-S-Trfase_C-like"/>
</dbReference>
<evidence type="ECO:0000259" key="1">
    <source>
        <dbReference type="PROSITE" id="PS50404"/>
    </source>
</evidence>
<dbReference type="Gene3D" id="1.20.1050.10">
    <property type="match status" value="1"/>
</dbReference>
<dbReference type="Gene3D" id="3.40.30.10">
    <property type="entry name" value="Glutaredoxin"/>
    <property type="match status" value="1"/>
</dbReference>
<feature type="domain" description="GST N-terminal" evidence="1">
    <location>
        <begin position="61"/>
        <end position="143"/>
    </location>
</feature>
<evidence type="ECO:0000313" key="4">
    <source>
        <dbReference type="Proteomes" id="UP000831327"/>
    </source>
</evidence>
<dbReference type="PROSITE" id="PS50404">
    <property type="entry name" value="GST_NTER"/>
    <property type="match status" value="1"/>
</dbReference>
<dbReference type="PANTHER" id="PTHR44051:SF8">
    <property type="entry name" value="GLUTATHIONE S-TRANSFERASE GSTA"/>
    <property type="match status" value="1"/>
</dbReference>
<name>A0ABM7Y9Y0_9PROT</name>
<keyword evidence="4" id="KW-1185">Reference proteome</keyword>
<organism evidence="3 4">
    <name type="scientific">Roseomonas fluvialis</name>
    <dbReference type="NCBI Taxonomy" id="1750527"/>
    <lineage>
        <taxon>Bacteria</taxon>
        <taxon>Pseudomonadati</taxon>
        <taxon>Pseudomonadota</taxon>
        <taxon>Alphaproteobacteria</taxon>
        <taxon>Acetobacterales</taxon>
        <taxon>Roseomonadaceae</taxon>
        <taxon>Roseomonas</taxon>
    </lineage>
</organism>
<dbReference type="CDD" id="cd03057">
    <property type="entry name" value="GST_N_Beta"/>
    <property type="match status" value="1"/>
</dbReference>
<dbReference type="SFLD" id="SFLDG00358">
    <property type="entry name" value="Main_(cytGST)"/>
    <property type="match status" value="1"/>
</dbReference>
<protein>
    <submittedName>
        <fullName evidence="3">Glutathione S-transferase</fullName>
    </submittedName>
</protein>
<dbReference type="PANTHER" id="PTHR44051">
    <property type="entry name" value="GLUTATHIONE S-TRANSFERASE-RELATED"/>
    <property type="match status" value="1"/>
</dbReference>
<dbReference type="SUPFAM" id="SSF47616">
    <property type="entry name" value="GST C-terminal domain-like"/>
    <property type="match status" value="1"/>
</dbReference>
<dbReference type="InterPro" id="IPR036249">
    <property type="entry name" value="Thioredoxin-like_sf"/>
</dbReference>
<reference evidence="3 4" key="1">
    <citation type="journal article" date="2016" name="Microbes Environ.">
        <title>Phylogenetically diverse aerobic anoxygenic phototrophic bacteria isolated from epilithic biofilms in Tama river, Japan.</title>
        <authorList>
            <person name="Hirose S."/>
            <person name="Matsuura K."/>
            <person name="Haruta S."/>
        </authorList>
    </citation>
    <scope>NUCLEOTIDE SEQUENCE [LARGE SCALE GENOMIC DNA]</scope>
    <source>
        <strain evidence="3 4">S08</strain>
    </source>
</reference>
<evidence type="ECO:0000313" key="3">
    <source>
        <dbReference type="EMBL" id="BDG74890.1"/>
    </source>
</evidence>
<dbReference type="PROSITE" id="PS50405">
    <property type="entry name" value="GST_CTER"/>
    <property type="match status" value="1"/>
</dbReference>
<dbReference type="EMBL" id="AP025637">
    <property type="protein sequence ID" value="BDG74890.1"/>
    <property type="molecule type" value="Genomic_DNA"/>
</dbReference>
<evidence type="ECO:0000259" key="2">
    <source>
        <dbReference type="PROSITE" id="PS50405"/>
    </source>
</evidence>
<feature type="domain" description="GST C-terminal" evidence="2">
    <location>
        <begin position="148"/>
        <end position="268"/>
    </location>
</feature>
<dbReference type="Pfam" id="PF13409">
    <property type="entry name" value="GST_N_2"/>
    <property type="match status" value="1"/>
</dbReference>
<dbReference type="Proteomes" id="UP000831327">
    <property type="component" value="Chromosome"/>
</dbReference>
<dbReference type="InterPro" id="IPR040079">
    <property type="entry name" value="Glutathione_S-Trfase"/>
</dbReference>